<keyword evidence="2" id="KW-1185">Reference proteome</keyword>
<sequence>MISLDLPTLPAPFTDCAALFGPIDDGPTVPAVSLLETPDIVRAGVHAIAGKWGPGDLRAAASLWSYGYFSRLLRPLLAYGVLADRWFSTGYDDVAAALSPMSTVARFGVRDSCEPEQAIDSVIAHVEFVIARCSAHTETTDRLHRSNAEFVFWRTLHLLSMSEEAAHHDRLTRINCHTAEFFPAFGKLVSRSAGTGPTRRVCCLRDRLSSLNRCANACPLQRRQA</sequence>
<protein>
    <submittedName>
        <fullName evidence="1">Uncharacterized protein</fullName>
    </submittedName>
</protein>
<dbReference type="EMBL" id="JABXYK010000010">
    <property type="protein sequence ID" value="NVP57011.1"/>
    <property type="molecule type" value="Genomic_DNA"/>
</dbReference>
<accession>A0ABX2QI42</accession>
<comment type="caution">
    <text evidence="1">The sequence shown here is derived from an EMBL/GenBank/DDBJ whole genome shotgun (WGS) entry which is preliminary data.</text>
</comment>
<evidence type="ECO:0000313" key="2">
    <source>
        <dbReference type="Proteomes" id="UP000659172"/>
    </source>
</evidence>
<dbReference type="Proteomes" id="UP000659172">
    <property type="component" value="Unassembled WGS sequence"/>
</dbReference>
<reference evidence="1 2" key="1">
    <citation type="submission" date="2020-06" db="EMBL/GenBank/DDBJ databases">
        <title>Rhizobium sp.nov. isolated from the tomato plant.</title>
        <authorList>
            <person name="Thin K.K."/>
            <person name="Zhang X."/>
            <person name="He S."/>
        </authorList>
    </citation>
    <scope>NUCLEOTIDE SEQUENCE [LARGE SCALE GENOMIC DNA]</scope>
    <source>
        <strain evidence="1 2">DBTS2</strain>
    </source>
</reference>
<name>A0ABX2QI42_9HYPH</name>
<gene>
    <name evidence="1" type="ORF">HV823_17280</name>
</gene>
<evidence type="ECO:0000313" key="1">
    <source>
        <dbReference type="EMBL" id="NVP57011.1"/>
    </source>
</evidence>
<dbReference type="RefSeq" id="WP_176950971.1">
    <property type="nucleotide sequence ID" value="NZ_JABXYK010000010.1"/>
</dbReference>
<organism evidence="1 2">
    <name type="scientific">Mycoplana rhizolycopersici</name>
    <dbReference type="NCBI Taxonomy" id="2746702"/>
    <lineage>
        <taxon>Bacteria</taxon>
        <taxon>Pseudomonadati</taxon>
        <taxon>Pseudomonadota</taxon>
        <taxon>Alphaproteobacteria</taxon>
        <taxon>Hyphomicrobiales</taxon>
        <taxon>Rhizobiaceae</taxon>
        <taxon>Mycoplana</taxon>
    </lineage>
</organism>
<proteinExistence type="predicted"/>